<dbReference type="EMBL" id="MU858153">
    <property type="protein sequence ID" value="KAK4211254.1"/>
    <property type="molecule type" value="Genomic_DNA"/>
</dbReference>
<comment type="caution">
    <text evidence="9">The sequence shown here is derived from an EMBL/GenBank/DDBJ whole genome shotgun (WGS) entry which is preliminary data.</text>
</comment>
<keyword evidence="4" id="KW-1015">Disulfide bond</keyword>
<evidence type="ECO:0000256" key="4">
    <source>
        <dbReference type="ARBA" id="ARBA00023157"/>
    </source>
</evidence>
<comment type="cofactor">
    <cofactor evidence="1">
        <name>Cu(2+)</name>
        <dbReference type="ChEBI" id="CHEBI:29036"/>
    </cofactor>
</comment>
<evidence type="ECO:0000256" key="7">
    <source>
        <dbReference type="SAM" id="SignalP"/>
    </source>
</evidence>
<dbReference type="InterPro" id="IPR004302">
    <property type="entry name" value="Cellulose/chitin-bd_N"/>
</dbReference>
<dbReference type="Pfam" id="PF03067">
    <property type="entry name" value="LPMO_10"/>
    <property type="match status" value="1"/>
</dbReference>
<evidence type="ECO:0000256" key="3">
    <source>
        <dbReference type="ARBA" id="ARBA00023008"/>
    </source>
</evidence>
<evidence type="ECO:0000256" key="2">
    <source>
        <dbReference type="ARBA" id="ARBA00022723"/>
    </source>
</evidence>
<keyword evidence="2" id="KW-0479">Metal-binding</keyword>
<accession>A0AAN7B5P7</accession>
<dbReference type="Proteomes" id="UP001301769">
    <property type="component" value="Unassembled WGS sequence"/>
</dbReference>
<proteinExistence type="inferred from homology"/>
<evidence type="ECO:0000256" key="5">
    <source>
        <dbReference type="ARBA" id="ARBA00023180"/>
    </source>
</evidence>
<dbReference type="InterPro" id="IPR052282">
    <property type="entry name" value="Starch-active_LPMO"/>
</dbReference>
<dbReference type="PANTHER" id="PTHR36575">
    <property type="entry name" value="BINDING PROTEIN, PUTATIVE (AFU_ORTHOLOGUE AFUA_1G14430)-RELATED"/>
    <property type="match status" value="1"/>
</dbReference>
<feature type="signal peptide" evidence="7">
    <location>
        <begin position="1"/>
        <end position="21"/>
    </location>
</feature>
<keyword evidence="5" id="KW-0325">Glycoprotein</keyword>
<keyword evidence="10" id="KW-1185">Reference proteome</keyword>
<evidence type="ECO:0000313" key="10">
    <source>
        <dbReference type="Proteomes" id="UP001301769"/>
    </source>
</evidence>
<name>A0AAN7B5P7_9PEZI</name>
<evidence type="ECO:0000313" key="9">
    <source>
        <dbReference type="EMBL" id="KAK4211254.1"/>
    </source>
</evidence>
<dbReference type="PANTHER" id="PTHR36575:SF2">
    <property type="entry name" value="CHITIN-BINDING TYPE-4 DOMAIN-CONTAINING PROTEIN-RELATED"/>
    <property type="match status" value="1"/>
</dbReference>
<evidence type="ECO:0000259" key="8">
    <source>
        <dbReference type="Pfam" id="PF03067"/>
    </source>
</evidence>
<feature type="chain" id="PRO_5042840241" description="Chitin-binding type-4 domain-containing protein" evidence="7">
    <location>
        <begin position="22"/>
        <end position="195"/>
    </location>
</feature>
<comment type="similarity">
    <text evidence="6">Belongs to the polysaccharide monooxygenase AA13 family.</text>
</comment>
<protein>
    <recommendedName>
        <fullName evidence="8">Chitin-binding type-4 domain-containing protein</fullName>
    </recommendedName>
</protein>
<sequence length="195" mass="20588">MIKLASSAIAAFLLMGTTVSAHGNITSPPARLPGPAMAQACGQQAVNKVLQDGTIPLENLLPASESCNLFLCRGALFADNPTQLQQFSLGQTINFTAILPIPHEGPANVSIVNTATNSMIGLPLLVFDSYADENLAVLPANNTAFSVTLPEVGESRELEDACSGEENAGNCVLQWFWFGTQAGQTYESCVDFVLV</sequence>
<keyword evidence="3" id="KW-0186">Copper</keyword>
<reference evidence="9" key="2">
    <citation type="submission" date="2023-05" db="EMBL/GenBank/DDBJ databases">
        <authorList>
            <consortium name="Lawrence Berkeley National Laboratory"/>
            <person name="Steindorff A."/>
            <person name="Hensen N."/>
            <person name="Bonometti L."/>
            <person name="Westerberg I."/>
            <person name="Brannstrom I.O."/>
            <person name="Guillou S."/>
            <person name="Cros-Aarteil S."/>
            <person name="Calhoun S."/>
            <person name="Haridas S."/>
            <person name="Kuo A."/>
            <person name="Mondo S."/>
            <person name="Pangilinan J."/>
            <person name="Riley R."/>
            <person name="Labutti K."/>
            <person name="Andreopoulos B."/>
            <person name="Lipzen A."/>
            <person name="Chen C."/>
            <person name="Yanf M."/>
            <person name="Daum C."/>
            <person name="Ng V."/>
            <person name="Clum A."/>
            <person name="Ohm R."/>
            <person name="Martin F."/>
            <person name="Silar P."/>
            <person name="Natvig D."/>
            <person name="Lalanne C."/>
            <person name="Gautier V."/>
            <person name="Ament-Velasquez S.L."/>
            <person name="Kruys A."/>
            <person name="Hutchinson M.I."/>
            <person name="Powell A.J."/>
            <person name="Barry K."/>
            <person name="Miller A.N."/>
            <person name="Grigoriev I.V."/>
            <person name="Debuchy R."/>
            <person name="Gladieux P."/>
            <person name="Thoren M.H."/>
            <person name="Johannesson H."/>
        </authorList>
    </citation>
    <scope>NUCLEOTIDE SEQUENCE</scope>
    <source>
        <strain evidence="9">PSN293</strain>
    </source>
</reference>
<dbReference type="AlphaFoldDB" id="A0AAN7B5P7"/>
<keyword evidence="7" id="KW-0732">Signal</keyword>
<evidence type="ECO:0000256" key="6">
    <source>
        <dbReference type="ARBA" id="ARBA00034311"/>
    </source>
</evidence>
<gene>
    <name evidence="9" type="ORF">QBC37DRAFT_15266</name>
</gene>
<organism evidence="9 10">
    <name type="scientific">Rhypophila decipiens</name>
    <dbReference type="NCBI Taxonomy" id="261697"/>
    <lineage>
        <taxon>Eukaryota</taxon>
        <taxon>Fungi</taxon>
        <taxon>Dikarya</taxon>
        <taxon>Ascomycota</taxon>
        <taxon>Pezizomycotina</taxon>
        <taxon>Sordariomycetes</taxon>
        <taxon>Sordariomycetidae</taxon>
        <taxon>Sordariales</taxon>
        <taxon>Naviculisporaceae</taxon>
        <taxon>Rhypophila</taxon>
    </lineage>
</organism>
<reference evidence="9" key="1">
    <citation type="journal article" date="2023" name="Mol. Phylogenet. Evol.">
        <title>Genome-scale phylogeny and comparative genomics of the fungal order Sordariales.</title>
        <authorList>
            <person name="Hensen N."/>
            <person name="Bonometti L."/>
            <person name="Westerberg I."/>
            <person name="Brannstrom I.O."/>
            <person name="Guillou S."/>
            <person name="Cros-Aarteil S."/>
            <person name="Calhoun S."/>
            <person name="Haridas S."/>
            <person name="Kuo A."/>
            <person name="Mondo S."/>
            <person name="Pangilinan J."/>
            <person name="Riley R."/>
            <person name="LaButti K."/>
            <person name="Andreopoulos B."/>
            <person name="Lipzen A."/>
            <person name="Chen C."/>
            <person name="Yan M."/>
            <person name="Daum C."/>
            <person name="Ng V."/>
            <person name="Clum A."/>
            <person name="Steindorff A."/>
            <person name="Ohm R.A."/>
            <person name="Martin F."/>
            <person name="Silar P."/>
            <person name="Natvig D.O."/>
            <person name="Lalanne C."/>
            <person name="Gautier V."/>
            <person name="Ament-Velasquez S.L."/>
            <person name="Kruys A."/>
            <person name="Hutchinson M.I."/>
            <person name="Powell A.J."/>
            <person name="Barry K."/>
            <person name="Miller A.N."/>
            <person name="Grigoriev I.V."/>
            <person name="Debuchy R."/>
            <person name="Gladieux P."/>
            <person name="Hiltunen Thoren M."/>
            <person name="Johannesson H."/>
        </authorList>
    </citation>
    <scope>NUCLEOTIDE SEQUENCE</scope>
    <source>
        <strain evidence="9">PSN293</strain>
    </source>
</reference>
<evidence type="ECO:0000256" key="1">
    <source>
        <dbReference type="ARBA" id="ARBA00001973"/>
    </source>
</evidence>
<feature type="domain" description="Chitin-binding type-4" evidence="8">
    <location>
        <begin position="22"/>
        <end position="192"/>
    </location>
</feature>
<dbReference type="GO" id="GO:0046872">
    <property type="term" value="F:metal ion binding"/>
    <property type="evidence" value="ECO:0007669"/>
    <property type="project" value="UniProtKB-KW"/>
</dbReference>